<dbReference type="Pfam" id="PF02397">
    <property type="entry name" value="Bac_transf"/>
    <property type="match status" value="1"/>
</dbReference>
<feature type="transmembrane region" description="Helical" evidence="7">
    <location>
        <begin position="80"/>
        <end position="104"/>
    </location>
</feature>
<evidence type="ECO:0000256" key="2">
    <source>
        <dbReference type="ARBA" id="ARBA00006464"/>
    </source>
</evidence>
<dbReference type="RefSeq" id="WP_267143568.1">
    <property type="nucleotide sequence ID" value="NZ_JAODIL010000078.1"/>
</dbReference>
<dbReference type="InterPro" id="IPR036291">
    <property type="entry name" value="NAD(P)-bd_dom_sf"/>
</dbReference>
<evidence type="ECO:0000313" key="9">
    <source>
        <dbReference type="EMBL" id="MCU5778825.1"/>
    </source>
</evidence>
<comment type="similarity">
    <text evidence="2">Belongs to the bacterial sugar transferase family.</text>
</comment>
<dbReference type="GO" id="GO:0016020">
    <property type="term" value="C:membrane"/>
    <property type="evidence" value="ECO:0007669"/>
    <property type="project" value="UniProtKB-SubCell"/>
</dbReference>
<feature type="transmembrane region" description="Helical" evidence="7">
    <location>
        <begin position="46"/>
        <end position="68"/>
    </location>
</feature>
<evidence type="ECO:0000256" key="4">
    <source>
        <dbReference type="ARBA" id="ARBA00022692"/>
    </source>
</evidence>
<evidence type="ECO:0000256" key="6">
    <source>
        <dbReference type="ARBA" id="ARBA00023136"/>
    </source>
</evidence>
<keyword evidence="10" id="KW-1185">Reference proteome</keyword>
<dbReference type="NCBIfam" id="NF007518">
    <property type="entry name" value="PRK10124.1"/>
    <property type="match status" value="1"/>
</dbReference>
<dbReference type="PANTHER" id="PTHR30576">
    <property type="entry name" value="COLANIC BIOSYNTHESIS UDP-GLUCOSE LIPID CARRIER TRANSFERASE"/>
    <property type="match status" value="1"/>
</dbReference>
<dbReference type="InterPro" id="IPR017473">
    <property type="entry name" value="Undecaprenyl-P_gluc_Ptfrase"/>
</dbReference>
<evidence type="ECO:0000256" key="5">
    <source>
        <dbReference type="ARBA" id="ARBA00022989"/>
    </source>
</evidence>
<dbReference type="SUPFAM" id="SSF51735">
    <property type="entry name" value="NAD(P)-binding Rossmann-fold domains"/>
    <property type="match status" value="1"/>
</dbReference>
<dbReference type="NCBIfam" id="TIGR03025">
    <property type="entry name" value="EPS_sugtrans"/>
    <property type="match status" value="1"/>
</dbReference>
<feature type="transmembrane region" description="Helical" evidence="7">
    <location>
        <begin position="21"/>
        <end position="40"/>
    </location>
</feature>
<dbReference type="PANTHER" id="PTHR30576:SF21">
    <property type="entry name" value="UDP-GLUCOSE:UNDECAPRENYL-PHOSPHATE GLUCOSE-1-PHOSPHATE TRANSFERASE"/>
    <property type="match status" value="1"/>
</dbReference>
<protein>
    <submittedName>
        <fullName evidence="9">Undecaprenyl-phosphate glucose phosphotransferase</fullName>
        <ecNumber evidence="9">2.7.8.31</ecNumber>
    </submittedName>
</protein>
<accession>A0A9J6PKI9</accession>
<dbReference type="Gene3D" id="3.40.50.720">
    <property type="entry name" value="NAD(P)-binding Rossmann-like Domain"/>
    <property type="match status" value="1"/>
</dbReference>
<keyword evidence="3 9" id="KW-0808">Transferase</keyword>
<evidence type="ECO:0000256" key="1">
    <source>
        <dbReference type="ARBA" id="ARBA00004141"/>
    </source>
</evidence>
<dbReference type="Pfam" id="PF13727">
    <property type="entry name" value="CoA_binding_3"/>
    <property type="match status" value="1"/>
</dbReference>
<dbReference type="EC" id="2.7.8.31" evidence="9"/>
<dbReference type="InterPro" id="IPR003362">
    <property type="entry name" value="Bact_transf"/>
</dbReference>
<dbReference type="GO" id="GO:0009242">
    <property type="term" value="P:colanic acid biosynthetic process"/>
    <property type="evidence" value="ECO:0007669"/>
    <property type="project" value="TreeGrafter"/>
</dbReference>
<feature type="transmembrane region" description="Helical" evidence="7">
    <location>
        <begin position="110"/>
        <end position="129"/>
    </location>
</feature>
<keyword evidence="6 7" id="KW-0472">Membrane</keyword>
<comment type="caution">
    <text evidence="9">The sequence shown here is derived from an EMBL/GenBank/DDBJ whole genome shotgun (WGS) entry which is preliminary data.</text>
</comment>
<feature type="transmembrane region" description="Helical" evidence="7">
    <location>
        <begin position="279"/>
        <end position="300"/>
    </location>
</feature>
<dbReference type="GO" id="GO:0089702">
    <property type="term" value="F:undecaprenyl-phosphate glucose phosphotransferase activity"/>
    <property type="evidence" value="ECO:0007669"/>
    <property type="project" value="UniProtKB-EC"/>
</dbReference>
<dbReference type="Proteomes" id="UP001064262">
    <property type="component" value="Unassembled WGS sequence"/>
</dbReference>
<gene>
    <name evidence="9" type="primary">wcaJ</name>
    <name evidence="9" type="ORF">N5923_15135</name>
</gene>
<dbReference type="AlphaFoldDB" id="A0A9J6PKI9"/>
<sequence length="464" mass="52687">MSVLSRGRSPTNASLISITQRFSDILIMIVGIYLICLIHNEKFNYIHALLILGALVVFQMLGGITDFYRSWRGIKLSSELFLILQNWTLSLLLTVGFVSLFRAVDLPFSFYLSWYLLVAVGLVIARCTIRSITAIFRKRGYNLRYVAIAGNMPQGLALARSFIDQPWLGFKVAGIYGESRDYDDEDIPFGGDFTSMLEDAREGRIDKVYVAMPMSEEQKIRDLVDLLTDTTCTVMLIPDIFTFNVLQSRSEEVNGVPMVSLIDTPMDGMNMVLKRLEDIILSSMILLFIAPVLITIAAAVKLTSPGAVIFRQVRYGMDGKPIKVWKFRSMNVMENGDKVVQATKGDARLTPIGGFLRRTSLDELPQFFNVLIGDMSIVGPRPHAVAHNEQYRNLIRGYMLRHKVKPGITGWAQVNGWRGETDTLDKMEKRVEYDLEYIRCWSIWLDLRIVFFTLFKGFVSKTAY</sequence>
<dbReference type="EMBL" id="JAODIM010000042">
    <property type="protein sequence ID" value="MCU5778825.1"/>
    <property type="molecule type" value="Genomic_DNA"/>
</dbReference>
<keyword evidence="5 7" id="KW-1133">Transmembrane helix</keyword>
<evidence type="ECO:0000259" key="8">
    <source>
        <dbReference type="Pfam" id="PF02397"/>
    </source>
</evidence>
<organism evidence="9 10">
    <name type="scientific">Winslowiella arboricola</name>
    <dbReference type="NCBI Taxonomy" id="2978220"/>
    <lineage>
        <taxon>Bacteria</taxon>
        <taxon>Pseudomonadati</taxon>
        <taxon>Pseudomonadota</taxon>
        <taxon>Gammaproteobacteria</taxon>
        <taxon>Enterobacterales</taxon>
        <taxon>Erwiniaceae</taxon>
        <taxon>Winslowiella</taxon>
    </lineage>
</organism>
<evidence type="ECO:0000256" key="3">
    <source>
        <dbReference type="ARBA" id="ARBA00022679"/>
    </source>
</evidence>
<proteinExistence type="inferred from homology"/>
<reference evidence="9" key="1">
    <citation type="submission" date="2022-09" db="EMBL/GenBank/DDBJ databases">
        <title>Winslowiella arboricola sp. nov., isolated from bleeding cankers on broadleaf hosts.</title>
        <authorList>
            <person name="Brady C."/>
            <person name="Kaur S."/>
            <person name="Crampton B."/>
            <person name="Maddock D."/>
            <person name="Arnold D."/>
            <person name="Denman S."/>
        </authorList>
    </citation>
    <scope>NUCLEOTIDE SEQUENCE</scope>
    <source>
        <strain evidence="9">BAC 15a-03b</strain>
    </source>
</reference>
<comment type="subcellular location">
    <subcellularLocation>
        <location evidence="1">Membrane</location>
        <topology evidence="1">Multi-pass membrane protein</topology>
    </subcellularLocation>
</comment>
<evidence type="ECO:0000256" key="7">
    <source>
        <dbReference type="SAM" id="Phobius"/>
    </source>
</evidence>
<feature type="domain" description="Bacterial sugar transferase" evidence="8">
    <location>
        <begin position="274"/>
        <end position="456"/>
    </location>
</feature>
<name>A0A9J6PKI9_9GAMM</name>
<evidence type="ECO:0000313" key="10">
    <source>
        <dbReference type="Proteomes" id="UP001064262"/>
    </source>
</evidence>
<dbReference type="NCBIfam" id="TIGR03023">
    <property type="entry name" value="WcaJ_sugtrans"/>
    <property type="match status" value="1"/>
</dbReference>
<dbReference type="InterPro" id="IPR017475">
    <property type="entry name" value="EPS_sugar_tfrase"/>
</dbReference>
<keyword evidence="4 7" id="KW-0812">Transmembrane</keyword>